<gene>
    <name evidence="4" type="ORF">Tco_0907664</name>
</gene>
<feature type="region of interest" description="Disordered" evidence="2">
    <location>
        <begin position="38"/>
        <end position="63"/>
    </location>
</feature>
<dbReference type="InterPro" id="IPR005162">
    <property type="entry name" value="Retrotrans_gag_dom"/>
</dbReference>
<keyword evidence="5" id="KW-1185">Reference proteome</keyword>
<organism evidence="4 5">
    <name type="scientific">Tanacetum coccineum</name>
    <dbReference type="NCBI Taxonomy" id="301880"/>
    <lineage>
        <taxon>Eukaryota</taxon>
        <taxon>Viridiplantae</taxon>
        <taxon>Streptophyta</taxon>
        <taxon>Embryophyta</taxon>
        <taxon>Tracheophyta</taxon>
        <taxon>Spermatophyta</taxon>
        <taxon>Magnoliopsida</taxon>
        <taxon>eudicotyledons</taxon>
        <taxon>Gunneridae</taxon>
        <taxon>Pentapetalae</taxon>
        <taxon>asterids</taxon>
        <taxon>campanulids</taxon>
        <taxon>Asterales</taxon>
        <taxon>Asteraceae</taxon>
        <taxon>Asteroideae</taxon>
        <taxon>Anthemideae</taxon>
        <taxon>Anthemidinae</taxon>
        <taxon>Tanacetum</taxon>
    </lineage>
</organism>
<feature type="compositionally biased region" description="Acidic residues" evidence="2">
    <location>
        <begin position="46"/>
        <end position="62"/>
    </location>
</feature>
<keyword evidence="1" id="KW-0863">Zinc-finger</keyword>
<proteinExistence type="predicted"/>
<dbReference type="Proteomes" id="UP001151760">
    <property type="component" value="Unassembled WGS sequence"/>
</dbReference>
<dbReference type="Pfam" id="PF00098">
    <property type="entry name" value="zf-CCHC"/>
    <property type="match status" value="1"/>
</dbReference>
<dbReference type="SUPFAM" id="SSF57756">
    <property type="entry name" value="Retrovirus zinc finger-like domains"/>
    <property type="match status" value="1"/>
</dbReference>
<evidence type="ECO:0000256" key="2">
    <source>
        <dbReference type="SAM" id="MobiDB-lite"/>
    </source>
</evidence>
<dbReference type="SMART" id="SM00343">
    <property type="entry name" value="ZnF_C2HC"/>
    <property type="match status" value="1"/>
</dbReference>
<dbReference type="InterPro" id="IPR001878">
    <property type="entry name" value="Znf_CCHC"/>
</dbReference>
<evidence type="ECO:0000256" key="1">
    <source>
        <dbReference type="PROSITE-ProRule" id="PRU00047"/>
    </source>
</evidence>
<protein>
    <submittedName>
        <fullName evidence="4">Reverse transcriptase domain-containing protein</fullName>
    </submittedName>
</protein>
<name>A0ABQ5CRA8_9ASTR</name>
<sequence>MYTRGRKKAEAEPAPPARDPRDVETIERLQQRIQELELQQLQPDSPAEEAETEPNVWDDEPVDVNPFGGRKHRYVNRLYQPRRNDHVVDRDDRYRDDPIRSLGLKIEIPEFTGKVHPDDFIDWLSTVERVFDVRDIPDKLKVKLVAINLRQHASLWWDHVDKRRRIQGKSKVETWEKMKKLIKAKFLPENHRQEAFLDYHNLSQRNMTVEEVINEFDKLRMRCDVVKEEEHVVARFLGVLKPKIVDIVSLQPYWTYTDVCRLALKVEKQIKAKSKGTTSRLHPPTKTAPPTASKATTPTTSAAGNTREHVNNAPRCYKCSRVGHYARDCPNLKTLAFIPDDADAIYDTNAAPKLDEPGDELVYPDRGEALVIQRVFQKRCNIGLVLFAIRRSFRGYFLI</sequence>
<dbReference type="PANTHER" id="PTHR35046">
    <property type="entry name" value="ZINC KNUCKLE (CCHC-TYPE) FAMILY PROTEIN"/>
    <property type="match status" value="1"/>
</dbReference>
<dbReference type="Pfam" id="PF03732">
    <property type="entry name" value="Retrotrans_gag"/>
    <property type="match status" value="1"/>
</dbReference>
<dbReference type="InterPro" id="IPR036875">
    <property type="entry name" value="Znf_CCHC_sf"/>
</dbReference>
<dbReference type="PANTHER" id="PTHR35046:SF23">
    <property type="entry name" value="NUCLEOTIDYLTRANSFERASE, RIBONUCLEASE H"/>
    <property type="match status" value="1"/>
</dbReference>
<evidence type="ECO:0000313" key="5">
    <source>
        <dbReference type="Proteomes" id="UP001151760"/>
    </source>
</evidence>
<accession>A0ABQ5CRA8</accession>
<keyword evidence="1" id="KW-0862">Zinc</keyword>
<dbReference type="Gene3D" id="4.10.60.10">
    <property type="entry name" value="Zinc finger, CCHC-type"/>
    <property type="match status" value="1"/>
</dbReference>
<reference evidence="4" key="2">
    <citation type="submission" date="2022-01" db="EMBL/GenBank/DDBJ databases">
        <authorList>
            <person name="Yamashiro T."/>
            <person name="Shiraishi A."/>
            <person name="Satake H."/>
            <person name="Nakayama K."/>
        </authorList>
    </citation>
    <scope>NUCLEOTIDE SEQUENCE</scope>
</reference>
<keyword evidence="4" id="KW-0695">RNA-directed DNA polymerase</keyword>
<feature type="domain" description="CCHC-type" evidence="3">
    <location>
        <begin position="315"/>
        <end position="331"/>
    </location>
</feature>
<comment type="caution">
    <text evidence="4">The sequence shown here is derived from an EMBL/GenBank/DDBJ whole genome shotgun (WGS) entry which is preliminary data.</text>
</comment>
<feature type="compositionally biased region" description="Low complexity" evidence="2">
    <location>
        <begin position="284"/>
        <end position="303"/>
    </location>
</feature>
<evidence type="ECO:0000259" key="3">
    <source>
        <dbReference type="PROSITE" id="PS50158"/>
    </source>
</evidence>
<keyword evidence="1" id="KW-0479">Metal-binding</keyword>
<feature type="region of interest" description="Disordered" evidence="2">
    <location>
        <begin position="1"/>
        <end position="23"/>
    </location>
</feature>
<evidence type="ECO:0000313" key="4">
    <source>
        <dbReference type="EMBL" id="GJT27389.1"/>
    </source>
</evidence>
<keyword evidence="4" id="KW-0548">Nucleotidyltransferase</keyword>
<reference evidence="4" key="1">
    <citation type="journal article" date="2022" name="Int. J. Mol. Sci.">
        <title>Draft Genome of Tanacetum Coccineum: Genomic Comparison of Closely Related Tanacetum-Family Plants.</title>
        <authorList>
            <person name="Yamashiro T."/>
            <person name="Shiraishi A."/>
            <person name="Nakayama K."/>
            <person name="Satake H."/>
        </authorList>
    </citation>
    <scope>NUCLEOTIDE SEQUENCE</scope>
</reference>
<dbReference type="GO" id="GO:0003964">
    <property type="term" value="F:RNA-directed DNA polymerase activity"/>
    <property type="evidence" value="ECO:0007669"/>
    <property type="project" value="UniProtKB-KW"/>
</dbReference>
<keyword evidence="4" id="KW-0808">Transferase</keyword>
<dbReference type="EMBL" id="BQNB010014373">
    <property type="protein sequence ID" value="GJT27389.1"/>
    <property type="molecule type" value="Genomic_DNA"/>
</dbReference>
<dbReference type="PROSITE" id="PS50158">
    <property type="entry name" value="ZF_CCHC"/>
    <property type="match status" value="1"/>
</dbReference>
<feature type="region of interest" description="Disordered" evidence="2">
    <location>
        <begin position="273"/>
        <end position="307"/>
    </location>
</feature>